<dbReference type="Pfam" id="PF01297">
    <property type="entry name" value="ZnuA"/>
    <property type="match status" value="1"/>
</dbReference>
<dbReference type="InterPro" id="IPR006128">
    <property type="entry name" value="Lipoprotein_PsaA-like"/>
</dbReference>
<protein>
    <submittedName>
        <fullName evidence="6">Manganese transport system substrate-binding protein</fullName>
    </submittedName>
</protein>
<dbReference type="InterPro" id="IPR050492">
    <property type="entry name" value="Bact_metal-bind_prot9"/>
</dbReference>
<accession>A0A7W9DA90</accession>
<dbReference type="PRINTS" id="PR00691">
    <property type="entry name" value="ADHESINB"/>
</dbReference>
<evidence type="ECO:0000256" key="2">
    <source>
        <dbReference type="ARBA" id="ARBA00022448"/>
    </source>
</evidence>
<dbReference type="GO" id="GO:0007155">
    <property type="term" value="P:cell adhesion"/>
    <property type="evidence" value="ECO:0007669"/>
    <property type="project" value="InterPro"/>
</dbReference>
<dbReference type="GO" id="GO:0046872">
    <property type="term" value="F:metal ion binding"/>
    <property type="evidence" value="ECO:0007669"/>
    <property type="project" value="UniProtKB-KW"/>
</dbReference>
<dbReference type="InterPro" id="IPR006129">
    <property type="entry name" value="AdhesinB"/>
</dbReference>
<sequence length="323" mass="34467">MTQPSKLSANARNPRPRVALRTVAGGVVLAFTLSACSVAPLPDHGAASASATDSRPVVVTTFSVLADLVRHIGGDRVRVESITKPGAEIHGYEPTPSDLKRIADADLLLNNGLGLEAWFERFVQTIDAPRVTLSEGIEAIPITVGGYAGHPNPHAWIAPSQARIYVKKALAALSDLAPQDASYFEQNAAVLDQKLDDILESARERLSGGTTSALVTCEGAFSYLARDLNIGEHYLWPVNAESEGSPRQIREQIAYIRSNKIPAVFCESTVPAGPQERVAAETGAEWGGTLYVDSLSAADGPVPDYLSLVEYTVDKIVEGLHDS</sequence>
<comment type="subcellular location">
    <subcellularLocation>
        <location evidence="1">Cell envelope</location>
    </subcellularLocation>
</comment>
<evidence type="ECO:0000313" key="6">
    <source>
        <dbReference type="EMBL" id="MBB5597393.1"/>
    </source>
</evidence>
<comment type="similarity">
    <text evidence="5">Belongs to the bacterial solute-binding protein 9 family.</text>
</comment>
<name>A0A7W9DA90_9MICC</name>
<evidence type="ECO:0000256" key="3">
    <source>
        <dbReference type="ARBA" id="ARBA00022723"/>
    </source>
</evidence>
<dbReference type="Gene3D" id="3.40.50.1980">
    <property type="entry name" value="Nitrogenase molybdenum iron protein domain"/>
    <property type="match status" value="2"/>
</dbReference>
<keyword evidence="3" id="KW-0479">Metal-binding</keyword>
<proteinExistence type="inferred from homology"/>
<keyword evidence="2 5" id="KW-0813">Transport</keyword>
<gene>
    <name evidence="6" type="ORF">BKA12_000473</name>
</gene>
<evidence type="ECO:0000313" key="7">
    <source>
        <dbReference type="Proteomes" id="UP000523863"/>
    </source>
</evidence>
<dbReference type="GO" id="GO:0030001">
    <property type="term" value="P:metal ion transport"/>
    <property type="evidence" value="ECO:0007669"/>
    <property type="project" value="InterPro"/>
</dbReference>
<evidence type="ECO:0000256" key="4">
    <source>
        <dbReference type="ARBA" id="ARBA00022729"/>
    </source>
</evidence>
<organism evidence="6 7">
    <name type="scientific">Neomicrococcus lactis</name>
    <dbReference type="NCBI Taxonomy" id="732241"/>
    <lineage>
        <taxon>Bacteria</taxon>
        <taxon>Bacillati</taxon>
        <taxon>Actinomycetota</taxon>
        <taxon>Actinomycetes</taxon>
        <taxon>Micrococcales</taxon>
        <taxon>Micrococcaceae</taxon>
        <taxon>Neomicrococcus</taxon>
    </lineage>
</organism>
<dbReference type="AlphaFoldDB" id="A0A7W9DA90"/>
<reference evidence="6 7" key="1">
    <citation type="submission" date="2020-08" db="EMBL/GenBank/DDBJ databases">
        <title>Sequencing the genomes of 1000 actinobacteria strains.</title>
        <authorList>
            <person name="Klenk H.-P."/>
        </authorList>
    </citation>
    <scope>NUCLEOTIDE SEQUENCE [LARGE SCALE GENOMIC DNA]</scope>
    <source>
        <strain evidence="6 7">DSM 23694</strain>
    </source>
</reference>
<dbReference type="GO" id="GO:0030313">
    <property type="term" value="C:cell envelope"/>
    <property type="evidence" value="ECO:0007669"/>
    <property type="project" value="UniProtKB-SubCell"/>
</dbReference>
<evidence type="ECO:0000256" key="1">
    <source>
        <dbReference type="ARBA" id="ARBA00004196"/>
    </source>
</evidence>
<dbReference type="Proteomes" id="UP000523863">
    <property type="component" value="Unassembled WGS sequence"/>
</dbReference>
<dbReference type="PRINTS" id="PR00690">
    <property type="entry name" value="ADHESNFAMILY"/>
</dbReference>
<evidence type="ECO:0000256" key="5">
    <source>
        <dbReference type="RuleBase" id="RU003512"/>
    </source>
</evidence>
<dbReference type="EMBL" id="JACHBL010000001">
    <property type="protein sequence ID" value="MBB5597393.1"/>
    <property type="molecule type" value="Genomic_DNA"/>
</dbReference>
<keyword evidence="4" id="KW-0732">Signal</keyword>
<dbReference type="RefSeq" id="WP_183640389.1">
    <property type="nucleotide sequence ID" value="NZ_JACHBL010000001.1"/>
</dbReference>
<dbReference type="PANTHER" id="PTHR42953">
    <property type="entry name" value="HIGH-AFFINITY ZINC UPTAKE SYSTEM PROTEIN ZNUA-RELATED"/>
    <property type="match status" value="1"/>
</dbReference>
<keyword evidence="7" id="KW-1185">Reference proteome</keyword>
<dbReference type="PANTHER" id="PTHR42953:SF1">
    <property type="entry name" value="METAL-BINDING PROTEIN HI_0362-RELATED"/>
    <property type="match status" value="1"/>
</dbReference>
<dbReference type="InterPro" id="IPR006127">
    <property type="entry name" value="ZnuA-like"/>
</dbReference>
<comment type="caution">
    <text evidence="6">The sequence shown here is derived from an EMBL/GenBank/DDBJ whole genome shotgun (WGS) entry which is preliminary data.</text>
</comment>
<dbReference type="SUPFAM" id="SSF53807">
    <property type="entry name" value="Helical backbone' metal receptor"/>
    <property type="match status" value="1"/>
</dbReference>